<evidence type="ECO:0000313" key="2">
    <source>
        <dbReference type="Proteomes" id="UP001161757"/>
    </source>
</evidence>
<dbReference type="PANTHER" id="PTHR42052">
    <property type="entry name" value="ABM DOMAIN-CONTAINING PROTEIN"/>
    <property type="match status" value="1"/>
</dbReference>
<evidence type="ECO:0008006" key="3">
    <source>
        <dbReference type="Google" id="ProtNLM"/>
    </source>
</evidence>
<comment type="caution">
    <text evidence="1">The sequence shown here is derived from an EMBL/GenBank/DDBJ whole genome shotgun (WGS) entry which is preliminary data.</text>
</comment>
<organism evidence="1 2">
    <name type="scientific">Exophiala dermatitidis</name>
    <name type="common">Black yeast-like fungus</name>
    <name type="synonym">Wangiella dermatitidis</name>
    <dbReference type="NCBI Taxonomy" id="5970"/>
    <lineage>
        <taxon>Eukaryota</taxon>
        <taxon>Fungi</taxon>
        <taxon>Dikarya</taxon>
        <taxon>Ascomycota</taxon>
        <taxon>Pezizomycotina</taxon>
        <taxon>Eurotiomycetes</taxon>
        <taxon>Chaetothyriomycetidae</taxon>
        <taxon>Chaetothyriales</taxon>
        <taxon>Herpotrichiellaceae</taxon>
        <taxon>Exophiala</taxon>
    </lineage>
</organism>
<dbReference type="EMBL" id="JAJGCB010000029">
    <property type="protein sequence ID" value="KAJ8987003.1"/>
    <property type="molecule type" value="Genomic_DNA"/>
</dbReference>
<accession>A0AAN6EKT3</accession>
<dbReference type="PANTHER" id="PTHR42052:SF1">
    <property type="entry name" value="ABM DOMAIN-CONTAINING PROTEIN"/>
    <property type="match status" value="1"/>
</dbReference>
<proteinExistence type="predicted"/>
<evidence type="ECO:0000313" key="1">
    <source>
        <dbReference type="EMBL" id="KAJ8987003.1"/>
    </source>
</evidence>
<dbReference type="AlphaFoldDB" id="A0AAN6EKT3"/>
<protein>
    <recommendedName>
        <fullName evidence="3">ABM domain-containing protein</fullName>
    </recommendedName>
</protein>
<gene>
    <name evidence="1" type="ORF">HRR80_008940</name>
</gene>
<reference evidence="1" key="1">
    <citation type="submission" date="2023-01" db="EMBL/GenBank/DDBJ databases">
        <title>Exophiala dermititidis isolated from Cystic Fibrosis Patient.</title>
        <authorList>
            <person name="Kurbessoian T."/>
            <person name="Crocker A."/>
            <person name="Murante D."/>
            <person name="Hogan D.A."/>
            <person name="Stajich J.E."/>
        </authorList>
    </citation>
    <scope>NUCLEOTIDE SEQUENCE</scope>
    <source>
        <strain evidence="1">Ex8</strain>
    </source>
</reference>
<sequence length="202" mass="22957">MAIIELAHISLKNGLTATDPALKENMKEVKKVIEDYSKLPTLFYTQIDDPSTIFVVGGWETKDQHQHGFNGSPGQEKLIHLIKDQMGIDWMHYMDVDQTRLPLHAPVLAIVKETLPKDTHRTAFDQDFARATQSLGGARFGAISAWNVPKDEHEDMVRVNFSGWQSIEEAMEAIGNTIENAKRFRVAPMDLNFFFTERTQLD</sequence>
<name>A0AAN6EKT3_EXODE</name>
<dbReference type="Gene3D" id="3.30.70.100">
    <property type="match status" value="1"/>
</dbReference>
<dbReference type="Proteomes" id="UP001161757">
    <property type="component" value="Unassembled WGS sequence"/>
</dbReference>